<evidence type="ECO:0000256" key="1">
    <source>
        <dbReference type="SAM" id="Phobius"/>
    </source>
</evidence>
<keyword evidence="3" id="KW-1185">Reference proteome</keyword>
<feature type="transmembrane region" description="Helical" evidence="1">
    <location>
        <begin position="82"/>
        <end position="101"/>
    </location>
</feature>
<feature type="transmembrane region" description="Helical" evidence="1">
    <location>
        <begin position="57"/>
        <end position="75"/>
    </location>
</feature>
<accession>A0A511MEX4</accession>
<gene>
    <name evidence="2" type="ORF">NN4_37340</name>
</gene>
<reference evidence="2 3" key="1">
    <citation type="submission" date="2019-07" db="EMBL/GenBank/DDBJ databases">
        <title>Whole genome shotgun sequence of Nocardia ninae NBRC 108245.</title>
        <authorList>
            <person name="Hosoyama A."/>
            <person name="Uohara A."/>
            <person name="Ohji S."/>
            <person name="Ichikawa N."/>
        </authorList>
    </citation>
    <scope>NUCLEOTIDE SEQUENCE [LARGE SCALE GENOMIC DNA]</scope>
    <source>
        <strain evidence="2 3">NBRC 108245</strain>
    </source>
</reference>
<keyword evidence="1" id="KW-0812">Transmembrane</keyword>
<protein>
    <submittedName>
        <fullName evidence="2">Uncharacterized protein</fullName>
    </submittedName>
</protein>
<keyword evidence="1" id="KW-0472">Membrane</keyword>
<keyword evidence="1" id="KW-1133">Transmembrane helix</keyword>
<organism evidence="2 3">
    <name type="scientific">Nocardia ninae NBRC 108245</name>
    <dbReference type="NCBI Taxonomy" id="1210091"/>
    <lineage>
        <taxon>Bacteria</taxon>
        <taxon>Bacillati</taxon>
        <taxon>Actinomycetota</taxon>
        <taxon>Actinomycetes</taxon>
        <taxon>Mycobacteriales</taxon>
        <taxon>Nocardiaceae</taxon>
        <taxon>Nocardia</taxon>
    </lineage>
</organism>
<dbReference type="AlphaFoldDB" id="A0A511MEX4"/>
<feature type="transmembrane region" description="Helical" evidence="1">
    <location>
        <begin position="113"/>
        <end position="132"/>
    </location>
</feature>
<name>A0A511MEX4_9NOCA</name>
<evidence type="ECO:0000313" key="3">
    <source>
        <dbReference type="Proteomes" id="UP000321424"/>
    </source>
</evidence>
<sequence length="193" mass="19756">MVGYYQRVSIEFGRSTAGHRGAVAWVRGGSAGAISGTISVAAHGWASGGMSPDSTTLVLLAAAAAVIGALVAGLAPLRDTSVGLITALVAGQLLGHFTMGFNSGHLHHGDAQLTPTMLTAHVVAAIVAALVIRGAETAYRTGTAVLFRVLRSPRSAPVLADPAPLRTTHRDRVILRVLAAASLRTRGPPLMIS</sequence>
<dbReference type="EMBL" id="BJXA01000022">
    <property type="protein sequence ID" value="GEM39215.1"/>
    <property type="molecule type" value="Genomic_DNA"/>
</dbReference>
<comment type="caution">
    <text evidence="2">The sequence shown here is derived from an EMBL/GenBank/DDBJ whole genome shotgun (WGS) entry which is preliminary data.</text>
</comment>
<dbReference type="Proteomes" id="UP000321424">
    <property type="component" value="Unassembled WGS sequence"/>
</dbReference>
<evidence type="ECO:0000313" key="2">
    <source>
        <dbReference type="EMBL" id="GEM39215.1"/>
    </source>
</evidence>
<proteinExistence type="predicted"/>